<keyword evidence="3" id="KW-0812">Transmembrane</keyword>
<dbReference type="KEGG" id="nall:PP769_03220"/>
<dbReference type="Pfam" id="PF10442">
    <property type="entry name" value="FIST_C"/>
    <property type="match status" value="1"/>
</dbReference>
<evidence type="ECO:0000259" key="7">
    <source>
        <dbReference type="SMART" id="SM01204"/>
    </source>
</evidence>
<sequence length="413" mass="44640">MMQCHVALSKEAHPEVAANAVAASVYEALGQAECHLAFVFFSPHYSSDIQRMVDIIHENLRPQALVGCMGQGVIGGDQEIEEHPGLVLWGLRSTDMRVVPFKLTPNLEGEGASLDGWPVALEATTHPYTFFLFADPFSTPIDELLSLLEEHAPGSSAIGGIASGGMDVGESRLVFNRDILGSGVVGVAVKGGLEIRTVVSQGCQPIGERYVVTKVDRNVIQELGGIPPLERLETTLKALDEHEQQQAAYGLQVGIAMDEHRPEFGQGDFLIRGLLGADRESGSLAIADFVQEGQTIQFHVRDAHAASEDFHLLLSKERVTHPDSLPKGALLFSCNGRGRRFFETPHHDVSTLHQQMGTMPIAGFFAGGEIGPVSGKNFLHGYTASIALFYEDVSRPSMGMASDTFHTSKERGS</sequence>
<feature type="domain" description="FIST" evidence="6">
    <location>
        <begin position="35"/>
        <end position="227"/>
    </location>
</feature>
<evidence type="ECO:0000313" key="9">
    <source>
        <dbReference type="Proteomes" id="UP001302719"/>
    </source>
</evidence>
<evidence type="ECO:0000313" key="8">
    <source>
        <dbReference type="EMBL" id="WNM58794.1"/>
    </source>
</evidence>
<organism evidence="8 9">
    <name type="scientific">Candidatus Nitrospira allomarina</name>
    <dbReference type="NCBI Taxonomy" id="3020900"/>
    <lineage>
        <taxon>Bacteria</taxon>
        <taxon>Pseudomonadati</taxon>
        <taxon>Nitrospirota</taxon>
        <taxon>Nitrospiria</taxon>
        <taxon>Nitrospirales</taxon>
        <taxon>Nitrospiraceae</taxon>
        <taxon>Nitrospira</taxon>
    </lineage>
</organism>
<accession>A0AA96GB41</accession>
<keyword evidence="5" id="KW-0472">Membrane</keyword>
<dbReference type="InterPro" id="IPR016741">
    <property type="entry name" value="UCP018953"/>
</dbReference>
<gene>
    <name evidence="8" type="ORF">PP769_03220</name>
</gene>
<dbReference type="RefSeq" id="WP_312645067.1">
    <property type="nucleotide sequence ID" value="NZ_CP116967.1"/>
</dbReference>
<dbReference type="PANTHER" id="PTHR14939">
    <property type="entry name" value="F-BOX ONLY PROTEIN 22"/>
    <property type="match status" value="1"/>
</dbReference>
<protein>
    <submittedName>
        <fullName evidence="8">FIST N-terminal domain-containing protein</fullName>
    </submittedName>
</protein>
<dbReference type="GO" id="GO:0005886">
    <property type="term" value="C:plasma membrane"/>
    <property type="evidence" value="ECO:0007669"/>
    <property type="project" value="UniProtKB-SubCell"/>
</dbReference>
<name>A0AA96GB41_9BACT</name>
<dbReference type="AlphaFoldDB" id="A0AA96GB41"/>
<evidence type="ECO:0000256" key="5">
    <source>
        <dbReference type="ARBA" id="ARBA00023136"/>
    </source>
</evidence>
<comment type="subcellular location">
    <subcellularLocation>
        <location evidence="1">Cell membrane</location>
        <topology evidence="1">Multi-pass membrane protein</topology>
    </subcellularLocation>
</comment>
<keyword evidence="9" id="KW-1185">Reference proteome</keyword>
<proteinExistence type="predicted"/>
<evidence type="ECO:0000256" key="3">
    <source>
        <dbReference type="ARBA" id="ARBA00022692"/>
    </source>
</evidence>
<feature type="domain" description="FIST C-domain" evidence="7">
    <location>
        <begin position="228"/>
        <end position="373"/>
    </location>
</feature>
<dbReference type="InterPro" id="IPR019494">
    <property type="entry name" value="FIST_C"/>
</dbReference>
<dbReference type="Proteomes" id="UP001302719">
    <property type="component" value="Chromosome"/>
</dbReference>
<keyword evidence="2" id="KW-1003">Cell membrane</keyword>
<reference evidence="8 9" key="1">
    <citation type="submission" date="2023-01" db="EMBL/GenBank/DDBJ databases">
        <title>Cultivation and genomic characterization of new, ubiquitous marine nitrite-oxidizing bacteria from the Nitrospirales.</title>
        <authorList>
            <person name="Mueller A.J."/>
            <person name="Daebeler A."/>
            <person name="Herbold C.W."/>
            <person name="Kirkegaard R.H."/>
            <person name="Daims H."/>
        </authorList>
    </citation>
    <scope>NUCLEOTIDE SEQUENCE [LARGE SCALE GENOMIC DNA]</scope>
    <source>
        <strain evidence="8 9">VA</strain>
    </source>
</reference>
<evidence type="ECO:0000256" key="2">
    <source>
        <dbReference type="ARBA" id="ARBA00022475"/>
    </source>
</evidence>
<evidence type="ECO:0000256" key="1">
    <source>
        <dbReference type="ARBA" id="ARBA00004651"/>
    </source>
</evidence>
<dbReference type="PANTHER" id="PTHR14939:SF5">
    <property type="entry name" value="F-BOX ONLY PROTEIN 22"/>
    <property type="match status" value="1"/>
</dbReference>
<dbReference type="SMART" id="SM01204">
    <property type="entry name" value="FIST_C"/>
    <property type="match status" value="1"/>
</dbReference>
<dbReference type="InterPro" id="IPR013702">
    <property type="entry name" value="FIST_domain_N"/>
</dbReference>
<evidence type="ECO:0000259" key="6">
    <source>
        <dbReference type="SMART" id="SM00897"/>
    </source>
</evidence>
<keyword evidence="4" id="KW-1133">Transmembrane helix</keyword>
<dbReference type="EMBL" id="CP116967">
    <property type="protein sequence ID" value="WNM58794.1"/>
    <property type="molecule type" value="Genomic_DNA"/>
</dbReference>
<dbReference type="Pfam" id="PF08495">
    <property type="entry name" value="FIST"/>
    <property type="match status" value="1"/>
</dbReference>
<dbReference type="SMART" id="SM00897">
    <property type="entry name" value="FIST"/>
    <property type="match status" value="1"/>
</dbReference>
<dbReference type="PIRSF" id="PIRSF018953">
    <property type="entry name" value="UCP018953"/>
    <property type="match status" value="1"/>
</dbReference>
<evidence type="ECO:0000256" key="4">
    <source>
        <dbReference type="ARBA" id="ARBA00022989"/>
    </source>
</evidence>